<protein>
    <submittedName>
        <fullName evidence="1">Uncharacterized protein</fullName>
    </submittedName>
</protein>
<keyword evidence="2" id="KW-1185">Reference proteome</keyword>
<evidence type="ECO:0000313" key="2">
    <source>
        <dbReference type="Proteomes" id="UP001381693"/>
    </source>
</evidence>
<dbReference type="EMBL" id="JAXCGZ010004348">
    <property type="protein sequence ID" value="KAK7081903.1"/>
    <property type="molecule type" value="Genomic_DNA"/>
</dbReference>
<evidence type="ECO:0000313" key="1">
    <source>
        <dbReference type="EMBL" id="KAK7081903.1"/>
    </source>
</evidence>
<sequence>MVLCSHRRGNKCYPKASFHYTLSKTVLLLSDLLDVFDNFCKQLVGKNMGFGQHDVAQQHVLQQNVEMCLCDSCSLTHIYT</sequence>
<dbReference type="Proteomes" id="UP001381693">
    <property type="component" value="Unassembled WGS sequence"/>
</dbReference>
<dbReference type="AlphaFoldDB" id="A0AAN8XHT2"/>
<comment type="caution">
    <text evidence="1">The sequence shown here is derived from an EMBL/GenBank/DDBJ whole genome shotgun (WGS) entry which is preliminary data.</text>
</comment>
<name>A0AAN8XHT2_HALRR</name>
<gene>
    <name evidence="1" type="ORF">SK128_010664</name>
</gene>
<reference evidence="1 2" key="1">
    <citation type="submission" date="2023-11" db="EMBL/GenBank/DDBJ databases">
        <title>Halocaridina rubra genome assembly.</title>
        <authorList>
            <person name="Smith C."/>
        </authorList>
    </citation>
    <scope>NUCLEOTIDE SEQUENCE [LARGE SCALE GENOMIC DNA]</scope>
    <source>
        <strain evidence="1">EP-1</strain>
        <tissue evidence="1">Whole</tissue>
    </source>
</reference>
<proteinExistence type="predicted"/>
<organism evidence="1 2">
    <name type="scientific">Halocaridina rubra</name>
    <name type="common">Hawaiian red shrimp</name>
    <dbReference type="NCBI Taxonomy" id="373956"/>
    <lineage>
        <taxon>Eukaryota</taxon>
        <taxon>Metazoa</taxon>
        <taxon>Ecdysozoa</taxon>
        <taxon>Arthropoda</taxon>
        <taxon>Crustacea</taxon>
        <taxon>Multicrustacea</taxon>
        <taxon>Malacostraca</taxon>
        <taxon>Eumalacostraca</taxon>
        <taxon>Eucarida</taxon>
        <taxon>Decapoda</taxon>
        <taxon>Pleocyemata</taxon>
        <taxon>Caridea</taxon>
        <taxon>Atyoidea</taxon>
        <taxon>Atyidae</taxon>
        <taxon>Halocaridina</taxon>
    </lineage>
</organism>
<accession>A0AAN8XHT2</accession>